<sequence>MEEIANWVAPLATTIAAMMTASNLGSRVTGFGFAVFTVGSLAWLALGIVTGQQSLVWQNIILTALNLFGIWRWLGREAKIEEGGKTAQRESQALPAETLFPASMLCKAPVTDRQGAELGKAVDAMVGARTGKLSYVVVSNGGVAGVGESFRQLPWSEAEMAGDTIEASIDAADFERRPTVERDEWPAR</sequence>
<protein>
    <submittedName>
        <fullName evidence="3">PRC-barrel domain containing protein</fullName>
    </submittedName>
</protein>
<evidence type="ECO:0000313" key="3">
    <source>
        <dbReference type="EMBL" id="RIX31554.1"/>
    </source>
</evidence>
<dbReference type="InterPro" id="IPR027275">
    <property type="entry name" value="PRC-brl_dom"/>
</dbReference>
<dbReference type="AlphaFoldDB" id="A0A418Q156"/>
<dbReference type="Gene3D" id="2.30.30.240">
    <property type="entry name" value="PRC-barrel domain"/>
    <property type="match status" value="1"/>
</dbReference>
<keyword evidence="1" id="KW-0812">Transmembrane</keyword>
<organism evidence="3 4">
    <name type="scientific">Sphingomonas edaphi</name>
    <dbReference type="NCBI Taxonomy" id="2315689"/>
    <lineage>
        <taxon>Bacteria</taxon>
        <taxon>Pseudomonadati</taxon>
        <taxon>Pseudomonadota</taxon>
        <taxon>Alphaproteobacteria</taxon>
        <taxon>Sphingomonadales</taxon>
        <taxon>Sphingomonadaceae</taxon>
        <taxon>Sphingomonas</taxon>
    </lineage>
</organism>
<dbReference type="SUPFAM" id="SSF50346">
    <property type="entry name" value="PRC-barrel domain"/>
    <property type="match status" value="1"/>
</dbReference>
<gene>
    <name evidence="3" type="ORF">D3M59_00565</name>
</gene>
<dbReference type="Pfam" id="PF05239">
    <property type="entry name" value="PRC"/>
    <property type="match status" value="1"/>
</dbReference>
<dbReference type="InterPro" id="IPR011033">
    <property type="entry name" value="PRC_barrel-like_sf"/>
</dbReference>
<evidence type="ECO:0000259" key="2">
    <source>
        <dbReference type="Pfam" id="PF05239"/>
    </source>
</evidence>
<reference evidence="3 4" key="1">
    <citation type="submission" date="2018-09" db="EMBL/GenBank/DDBJ databases">
        <title>Sphingomonas sp. DAC4.</title>
        <authorList>
            <person name="Seo T."/>
        </authorList>
    </citation>
    <scope>NUCLEOTIDE SEQUENCE [LARGE SCALE GENOMIC DNA]</scope>
    <source>
        <strain evidence="3 4">DAC4</strain>
    </source>
</reference>
<accession>A0A418Q156</accession>
<dbReference type="EMBL" id="QXTF01000001">
    <property type="protein sequence ID" value="RIX31554.1"/>
    <property type="molecule type" value="Genomic_DNA"/>
</dbReference>
<keyword evidence="4" id="KW-1185">Reference proteome</keyword>
<comment type="caution">
    <text evidence="3">The sequence shown here is derived from an EMBL/GenBank/DDBJ whole genome shotgun (WGS) entry which is preliminary data.</text>
</comment>
<dbReference type="RefSeq" id="WP_119530511.1">
    <property type="nucleotide sequence ID" value="NZ_QXTF01000001.1"/>
</dbReference>
<name>A0A418Q156_9SPHN</name>
<keyword evidence="1" id="KW-0472">Membrane</keyword>
<evidence type="ECO:0000256" key="1">
    <source>
        <dbReference type="SAM" id="Phobius"/>
    </source>
</evidence>
<evidence type="ECO:0000313" key="4">
    <source>
        <dbReference type="Proteomes" id="UP000285023"/>
    </source>
</evidence>
<proteinExistence type="predicted"/>
<feature type="transmembrane region" description="Helical" evidence="1">
    <location>
        <begin position="28"/>
        <end position="49"/>
    </location>
</feature>
<feature type="transmembrane region" description="Helical" evidence="1">
    <location>
        <begin position="55"/>
        <end position="74"/>
    </location>
</feature>
<feature type="domain" description="PRC-barrel" evidence="2">
    <location>
        <begin position="98"/>
        <end position="170"/>
    </location>
</feature>
<dbReference type="Proteomes" id="UP000285023">
    <property type="component" value="Unassembled WGS sequence"/>
</dbReference>
<keyword evidence="1" id="KW-1133">Transmembrane helix</keyword>
<dbReference type="OrthoDB" id="7619970at2"/>